<dbReference type="InterPro" id="IPR013830">
    <property type="entry name" value="SGNH_hydro"/>
</dbReference>
<feature type="chain" id="PRO_5013132826" evidence="1">
    <location>
        <begin position="25"/>
        <end position="228"/>
    </location>
</feature>
<organism evidence="3 4">
    <name type="scientific">Dysgonomonas macrotermitis</name>
    <dbReference type="NCBI Taxonomy" id="1346286"/>
    <lineage>
        <taxon>Bacteria</taxon>
        <taxon>Pseudomonadati</taxon>
        <taxon>Bacteroidota</taxon>
        <taxon>Bacteroidia</taxon>
        <taxon>Bacteroidales</taxon>
        <taxon>Dysgonomonadaceae</taxon>
        <taxon>Dysgonomonas</taxon>
    </lineage>
</organism>
<reference evidence="4" key="1">
    <citation type="submission" date="2016-11" db="EMBL/GenBank/DDBJ databases">
        <authorList>
            <person name="Varghese N."/>
            <person name="Submissions S."/>
        </authorList>
    </citation>
    <scope>NUCLEOTIDE SEQUENCE [LARGE SCALE GENOMIC DNA]</scope>
    <source>
        <strain evidence="4">DSM 27370</strain>
    </source>
</reference>
<protein>
    <submittedName>
        <fullName evidence="3">GDSL-like Lipase/Acylhydrolase family protein</fullName>
    </submittedName>
</protein>
<dbReference type="SUPFAM" id="SSF52266">
    <property type="entry name" value="SGNH hydrolase"/>
    <property type="match status" value="1"/>
</dbReference>
<evidence type="ECO:0000313" key="4">
    <source>
        <dbReference type="Proteomes" id="UP000184480"/>
    </source>
</evidence>
<dbReference type="CDD" id="cd00229">
    <property type="entry name" value="SGNH_hydrolase"/>
    <property type="match status" value="1"/>
</dbReference>
<evidence type="ECO:0000256" key="1">
    <source>
        <dbReference type="SAM" id="SignalP"/>
    </source>
</evidence>
<dbReference type="GO" id="GO:0016788">
    <property type="term" value="F:hydrolase activity, acting on ester bonds"/>
    <property type="evidence" value="ECO:0007669"/>
    <property type="project" value="UniProtKB-ARBA"/>
</dbReference>
<sequence>MKQNLFLKFLLLPLLIIVSSISYAQQTGQNKMLDNKRIGVIGDSYVRNHKEPVEYTWHYKFAKKHNMEYHNFGRNGNCIALDRARFGQAMYKRYTEMPDSLDYIIVIAGHNDTGLLDSIGGIGPFKEKMSVLCKGLVNKYPSAKIFFFTRWVTDDFAGSDAEKIVDAMIEVCGNYSIPIFDAARKGGIFTYNDSFRRMYFQKETDTAHLNSKGHDRFLPVAESFILQY</sequence>
<keyword evidence="3" id="KW-0378">Hydrolase</keyword>
<accession>A0A1M4Y3R6</accession>
<dbReference type="EMBL" id="FQUC01000003">
    <property type="protein sequence ID" value="SHF00457.1"/>
    <property type="molecule type" value="Genomic_DNA"/>
</dbReference>
<evidence type="ECO:0000259" key="2">
    <source>
        <dbReference type="Pfam" id="PF13472"/>
    </source>
</evidence>
<gene>
    <name evidence="3" type="ORF">SAMN05444362_10366</name>
</gene>
<feature type="signal peptide" evidence="1">
    <location>
        <begin position="1"/>
        <end position="24"/>
    </location>
</feature>
<dbReference type="InterPro" id="IPR036514">
    <property type="entry name" value="SGNH_hydro_sf"/>
</dbReference>
<dbReference type="Gene3D" id="3.40.50.1110">
    <property type="entry name" value="SGNH hydrolase"/>
    <property type="match status" value="1"/>
</dbReference>
<dbReference type="STRING" id="1346286.SAMN05444362_10366"/>
<evidence type="ECO:0000313" key="3">
    <source>
        <dbReference type="EMBL" id="SHF00457.1"/>
    </source>
</evidence>
<proteinExistence type="predicted"/>
<dbReference type="Pfam" id="PF13472">
    <property type="entry name" value="Lipase_GDSL_2"/>
    <property type="match status" value="1"/>
</dbReference>
<feature type="domain" description="SGNH hydrolase-type esterase" evidence="2">
    <location>
        <begin position="40"/>
        <end position="215"/>
    </location>
</feature>
<dbReference type="AlphaFoldDB" id="A0A1M4Y3R6"/>
<keyword evidence="1" id="KW-0732">Signal</keyword>
<dbReference type="Proteomes" id="UP000184480">
    <property type="component" value="Unassembled WGS sequence"/>
</dbReference>
<name>A0A1M4Y3R6_9BACT</name>
<keyword evidence="4" id="KW-1185">Reference proteome</keyword>